<gene>
    <name evidence="5" type="ORF">DASB73_002020</name>
</gene>
<dbReference type="SMART" id="SM00555">
    <property type="entry name" value="GIT"/>
    <property type="match status" value="2"/>
</dbReference>
<accession>A0AAV5RCN9</accession>
<sequence length="1068" mass="116737">MSNAPPSVVYYHGAFVHFLNQTAPAAQNAERPTASLKKLGTFSEKYFIELSADMFDELNRRESEEESKLGPLKPLKNIHWKRNDARRQVAQLSDLRFRDICHDIVAEQERRYPDLKTGPTYPLQDSMPMNRPERREKVLQFSVPDGTDGSNSNRYSREDDLDAENENGPDGVSKNALQSRDSLQSRNSLTSLNSKASGGTLKLPSESRLQVQNVSQSEVLPRVAQMIESDSEEEETPPNAMKEADYDSFAADLKEQQDLQNIEEARLSRAQSSVSSDRQSSAYSDEDDYNYRNEGNEYQNNDYNEYDYNEYDDKTALHDQEDDDSYADETIRYDGISTDPVDLDKPVEPVEPVESVESVESKPVSKSVTLPEPVEPVEPMEPVEPVETVETVETVDPGNSVKSVKSVKSIESVKSSRSGNSKYEPEPVTKVSPEPVAKAATQIIESAPTLPKKKGDVSGNDVSSNVSSVGKSLSSSVDAVSAPAATVVNSAASAGTAKVAAVAAAVSAGVSAMAVVSDSAGRALAKTAASREASKAGTKESPEPALKSISKESTVEPVKEPIKKAAKDPFKNTAENSVNNTVNNTAKELSPGLKSPLNASLKAPINIASADNGHEGVSSSADVAALQARIHELEQQLELREDEDLELRSALKTQQSVTDTVRNEAAQLLQEMRSLSASHEELSAKSETLDAEVKHYKELHASVLAELERTRENLLNPGVGLPQLPAKLPTNVLDADGKIMETDLRAFFDAVSKLTNCVHSKRGKRTDTLVALHKVILPTRKIHAASNSTSLISLAANQLISVVRNFTVSQGLFPQIIVDSACADLTSAVIEQVNEFKVLANQNDDQIAGEENEYAEDELNTSQERLLMPAASADGNNSTGNSTPQAVGSMESLETRRSLQGSAQDTDTPVRREQYMPSHSGPDESVKKLQTFLEDHTSDTVEAIGGLLTGIKENSPAGELKPLVQQVRELVDRMVENTESAISDTQSRSLIEKGNFLVQSLRDYLSRLDMLYNEELQELRPDAKPNRQLKQRLAGISFDTAKCTKELVKTVEDILLREEVDVLDKRID</sequence>
<dbReference type="InterPro" id="IPR056439">
    <property type="entry name" value="VBS_C3G9"/>
</dbReference>
<evidence type="ECO:0000256" key="3">
    <source>
        <dbReference type="SAM" id="MobiDB-lite"/>
    </source>
</evidence>
<feature type="compositionally biased region" description="Low complexity" evidence="3">
    <location>
        <begin position="268"/>
        <end position="283"/>
    </location>
</feature>
<dbReference type="EMBL" id="BTGC01000001">
    <property type="protein sequence ID" value="GMM49244.1"/>
    <property type="molecule type" value="Genomic_DNA"/>
</dbReference>
<organism evidence="5 6">
    <name type="scientific">Starmerella bacillaris</name>
    <name type="common">Yeast</name>
    <name type="synonym">Candida zemplinina</name>
    <dbReference type="NCBI Taxonomy" id="1247836"/>
    <lineage>
        <taxon>Eukaryota</taxon>
        <taxon>Fungi</taxon>
        <taxon>Dikarya</taxon>
        <taxon>Ascomycota</taxon>
        <taxon>Saccharomycotina</taxon>
        <taxon>Dipodascomycetes</taxon>
        <taxon>Dipodascales</taxon>
        <taxon>Trichomonascaceae</taxon>
        <taxon>Starmerella</taxon>
    </lineage>
</organism>
<feature type="compositionally biased region" description="Polar residues" evidence="3">
    <location>
        <begin position="874"/>
        <end position="886"/>
    </location>
</feature>
<dbReference type="PANTHER" id="PTHR21601">
    <property type="entry name" value="SPA2 PROTEIN"/>
    <property type="match status" value="1"/>
</dbReference>
<dbReference type="GO" id="GO:0005078">
    <property type="term" value="F:MAP-kinase scaffold activity"/>
    <property type="evidence" value="ECO:0007669"/>
    <property type="project" value="TreeGrafter"/>
</dbReference>
<evidence type="ECO:0000313" key="5">
    <source>
        <dbReference type="EMBL" id="GMM49244.1"/>
    </source>
</evidence>
<feature type="coiled-coil region" evidence="2">
    <location>
        <begin position="623"/>
        <end position="699"/>
    </location>
</feature>
<feature type="compositionally biased region" description="Low complexity" evidence="3">
    <location>
        <begin position="350"/>
        <end position="372"/>
    </location>
</feature>
<dbReference type="Proteomes" id="UP001362899">
    <property type="component" value="Unassembled WGS sequence"/>
</dbReference>
<feature type="region of interest" description="Disordered" evidence="3">
    <location>
        <begin position="529"/>
        <end position="558"/>
    </location>
</feature>
<protein>
    <submittedName>
        <fullName evidence="5">Spa2 protein</fullName>
    </submittedName>
</protein>
<comment type="caution">
    <text evidence="5">The sequence shown here is derived from an EMBL/GenBank/DDBJ whole genome shotgun (WGS) entry which is preliminary data.</text>
</comment>
<dbReference type="InterPro" id="IPR039892">
    <property type="entry name" value="Spa2/Sph1"/>
</dbReference>
<feature type="region of interest" description="Disordered" evidence="3">
    <location>
        <begin position="871"/>
        <end position="924"/>
    </location>
</feature>
<feature type="compositionally biased region" description="Low complexity" evidence="3">
    <location>
        <begin position="457"/>
        <end position="470"/>
    </location>
</feature>
<feature type="compositionally biased region" description="Basic and acidic residues" evidence="3">
    <location>
        <begin position="532"/>
        <end position="542"/>
    </location>
</feature>
<feature type="compositionally biased region" description="Basic and acidic residues" evidence="3">
    <location>
        <begin position="252"/>
        <end position="267"/>
    </location>
</feature>
<keyword evidence="6" id="KW-1185">Reference proteome</keyword>
<feature type="compositionally biased region" description="Low complexity" evidence="3">
    <location>
        <begin position="383"/>
        <end position="418"/>
    </location>
</feature>
<feature type="domain" description="GIT Spa2 homology (SHD)" evidence="4">
    <location>
        <begin position="35"/>
        <end position="65"/>
    </location>
</feature>
<dbReference type="AlphaFoldDB" id="A0AAV5RCN9"/>
<feature type="region of interest" description="Disordered" evidence="3">
    <location>
        <begin position="111"/>
        <end position="470"/>
    </location>
</feature>
<evidence type="ECO:0000256" key="2">
    <source>
        <dbReference type="SAM" id="Coils"/>
    </source>
</evidence>
<evidence type="ECO:0000256" key="1">
    <source>
        <dbReference type="ARBA" id="ARBA00022737"/>
    </source>
</evidence>
<proteinExistence type="predicted"/>
<evidence type="ECO:0000313" key="6">
    <source>
        <dbReference type="Proteomes" id="UP001362899"/>
    </source>
</evidence>
<feature type="compositionally biased region" description="Polar residues" evidence="3">
    <location>
        <begin position="175"/>
        <end position="197"/>
    </location>
</feature>
<keyword evidence="2" id="KW-0175">Coiled coil</keyword>
<dbReference type="PANTHER" id="PTHR21601:SF0">
    <property type="entry name" value="PROTEIN SPA2-RELATED"/>
    <property type="match status" value="1"/>
</dbReference>
<feature type="domain" description="GIT Spa2 homology (SHD)" evidence="4">
    <location>
        <begin position="85"/>
        <end position="115"/>
    </location>
</feature>
<feature type="compositionally biased region" description="Polar residues" evidence="3">
    <location>
        <begin position="207"/>
        <end position="218"/>
    </location>
</feature>
<dbReference type="InterPro" id="IPR022018">
    <property type="entry name" value="GIT1_C"/>
</dbReference>
<name>A0AAV5RCN9_STABA</name>
<feature type="compositionally biased region" description="Polar residues" evidence="3">
    <location>
        <begin position="898"/>
        <end position="907"/>
    </location>
</feature>
<dbReference type="Pfam" id="PF08518">
    <property type="entry name" value="GIT_SHD"/>
    <property type="match status" value="1"/>
</dbReference>
<keyword evidence="1" id="KW-0677">Repeat</keyword>
<reference evidence="5 6" key="1">
    <citation type="journal article" date="2023" name="Elife">
        <title>Identification of key yeast species and microbe-microbe interactions impacting larval growth of Drosophila in the wild.</title>
        <authorList>
            <person name="Mure A."/>
            <person name="Sugiura Y."/>
            <person name="Maeda R."/>
            <person name="Honda K."/>
            <person name="Sakurai N."/>
            <person name="Takahashi Y."/>
            <person name="Watada M."/>
            <person name="Katoh T."/>
            <person name="Gotoh A."/>
            <person name="Gotoh Y."/>
            <person name="Taniguchi I."/>
            <person name="Nakamura K."/>
            <person name="Hayashi T."/>
            <person name="Katayama T."/>
            <person name="Uemura T."/>
            <person name="Hattori Y."/>
        </authorList>
    </citation>
    <scope>NUCLEOTIDE SEQUENCE [LARGE SCALE GENOMIC DNA]</scope>
    <source>
        <strain evidence="5 6">SB-73</strain>
    </source>
</reference>
<dbReference type="Pfam" id="PF12205">
    <property type="entry name" value="GIT1_C"/>
    <property type="match status" value="1"/>
</dbReference>
<dbReference type="InterPro" id="IPR013724">
    <property type="entry name" value="GIT_SHD"/>
</dbReference>
<dbReference type="Pfam" id="PF23742">
    <property type="entry name" value="VBS_C3G9"/>
    <property type="match status" value="1"/>
</dbReference>
<evidence type="ECO:0000259" key="4">
    <source>
        <dbReference type="SMART" id="SM00555"/>
    </source>
</evidence>
<feature type="compositionally biased region" description="Basic and acidic residues" evidence="3">
    <location>
        <begin position="549"/>
        <end position="558"/>
    </location>
</feature>